<comment type="caution">
    <text evidence="8">The sequence shown here is derived from an EMBL/GenBank/DDBJ whole genome shotgun (WGS) entry which is preliminary data.</text>
</comment>
<dbReference type="Gene3D" id="3.30.980.40">
    <property type="match status" value="1"/>
</dbReference>
<accession>A0A9D9DIH2</accession>
<dbReference type="GO" id="GO:0005524">
    <property type="term" value="F:ATP binding"/>
    <property type="evidence" value="ECO:0007669"/>
    <property type="project" value="UniProtKB-UniRule"/>
</dbReference>
<dbReference type="Pfam" id="PF01580">
    <property type="entry name" value="FtsK_SpoIIIE"/>
    <property type="match status" value="1"/>
</dbReference>
<evidence type="ECO:0000256" key="3">
    <source>
        <dbReference type="ARBA" id="ARBA00022840"/>
    </source>
</evidence>
<evidence type="ECO:0000256" key="1">
    <source>
        <dbReference type="ARBA" id="ARBA00006474"/>
    </source>
</evidence>
<keyword evidence="4" id="KW-0238">DNA-binding</keyword>
<dbReference type="PROSITE" id="PS50901">
    <property type="entry name" value="FTSK"/>
    <property type="match status" value="1"/>
</dbReference>
<dbReference type="SUPFAM" id="SSF46785">
    <property type="entry name" value="Winged helix' DNA-binding domain"/>
    <property type="match status" value="1"/>
</dbReference>
<feature type="compositionally biased region" description="Pro residues" evidence="6">
    <location>
        <begin position="205"/>
        <end position="217"/>
    </location>
</feature>
<dbReference type="InterPro" id="IPR027417">
    <property type="entry name" value="P-loop_NTPase"/>
</dbReference>
<dbReference type="PANTHER" id="PTHR22683:SF1">
    <property type="entry name" value="TYPE VII SECRETION SYSTEM PROTEIN ESSC"/>
    <property type="match status" value="1"/>
</dbReference>
<reference evidence="8" key="1">
    <citation type="submission" date="2020-10" db="EMBL/GenBank/DDBJ databases">
        <authorList>
            <person name="Gilroy R."/>
        </authorList>
    </citation>
    <scope>NUCLEOTIDE SEQUENCE</scope>
    <source>
        <strain evidence="8">17113</strain>
    </source>
</reference>
<dbReference type="Gene3D" id="3.40.50.300">
    <property type="entry name" value="P-loop containing nucleotide triphosphate hydrolases"/>
    <property type="match status" value="1"/>
</dbReference>
<evidence type="ECO:0000256" key="6">
    <source>
        <dbReference type="SAM" id="MobiDB-lite"/>
    </source>
</evidence>
<feature type="domain" description="FtsK" evidence="7">
    <location>
        <begin position="379"/>
        <end position="570"/>
    </location>
</feature>
<keyword evidence="3 5" id="KW-0067">ATP-binding</keyword>
<dbReference type="InterPro" id="IPR036390">
    <property type="entry name" value="WH_DNA-bd_sf"/>
</dbReference>
<dbReference type="GO" id="GO:0003677">
    <property type="term" value="F:DNA binding"/>
    <property type="evidence" value="ECO:0007669"/>
    <property type="project" value="UniProtKB-KW"/>
</dbReference>
<protein>
    <submittedName>
        <fullName evidence="8">DNA translocase FtsK</fullName>
    </submittedName>
</protein>
<comment type="similarity">
    <text evidence="1">Belongs to the FtsK/SpoIIIE/SftA family.</text>
</comment>
<reference evidence="8" key="2">
    <citation type="journal article" date="2021" name="PeerJ">
        <title>Extensive microbial diversity within the chicken gut microbiome revealed by metagenomics and culture.</title>
        <authorList>
            <person name="Gilroy R."/>
            <person name="Ravi A."/>
            <person name="Getino M."/>
            <person name="Pursley I."/>
            <person name="Horton D.L."/>
            <person name="Alikhan N.F."/>
            <person name="Baker D."/>
            <person name="Gharbi K."/>
            <person name="Hall N."/>
            <person name="Watson M."/>
            <person name="Adriaenssens E.M."/>
            <person name="Foster-Nyarko E."/>
            <person name="Jarju S."/>
            <person name="Secka A."/>
            <person name="Antonio M."/>
            <person name="Oren A."/>
            <person name="Chaudhuri R.R."/>
            <person name="La Ragione R."/>
            <person name="Hildebrand F."/>
            <person name="Pallen M.J."/>
        </authorList>
    </citation>
    <scope>NUCLEOTIDE SEQUENCE</scope>
    <source>
        <strain evidence="8">17113</strain>
    </source>
</reference>
<dbReference type="InterPro" id="IPR002543">
    <property type="entry name" value="FtsK_dom"/>
</dbReference>
<dbReference type="InterPro" id="IPR050206">
    <property type="entry name" value="FtsK/SpoIIIE/SftA"/>
</dbReference>
<dbReference type="InterPro" id="IPR036388">
    <property type="entry name" value="WH-like_DNA-bd_sf"/>
</dbReference>
<dbReference type="Pfam" id="PF17854">
    <property type="entry name" value="FtsK_alpha"/>
    <property type="match status" value="1"/>
</dbReference>
<proteinExistence type="inferred from homology"/>
<evidence type="ECO:0000256" key="2">
    <source>
        <dbReference type="ARBA" id="ARBA00022741"/>
    </source>
</evidence>
<evidence type="ECO:0000259" key="7">
    <source>
        <dbReference type="PROSITE" id="PS50901"/>
    </source>
</evidence>
<evidence type="ECO:0000313" key="8">
    <source>
        <dbReference type="EMBL" id="MBO8426805.1"/>
    </source>
</evidence>
<dbReference type="Proteomes" id="UP000823634">
    <property type="component" value="Unassembled WGS sequence"/>
</dbReference>
<dbReference type="EMBL" id="JADINA010000036">
    <property type="protein sequence ID" value="MBO8426805.1"/>
    <property type="molecule type" value="Genomic_DNA"/>
</dbReference>
<feature type="region of interest" description="Disordered" evidence="6">
    <location>
        <begin position="94"/>
        <end position="246"/>
    </location>
</feature>
<evidence type="ECO:0000256" key="5">
    <source>
        <dbReference type="PROSITE-ProRule" id="PRU00289"/>
    </source>
</evidence>
<dbReference type="PANTHER" id="PTHR22683">
    <property type="entry name" value="SPORULATION PROTEIN RELATED"/>
    <property type="match status" value="1"/>
</dbReference>
<dbReference type="CDD" id="cd01127">
    <property type="entry name" value="TrwB_TraG_TraD_VirD4"/>
    <property type="match status" value="1"/>
</dbReference>
<keyword evidence="2 5" id="KW-0547">Nucleotide-binding</keyword>
<feature type="compositionally biased region" description="Basic and acidic residues" evidence="6">
    <location>
        <begin position="102"/>
        <end position="118"/>
    </location>
</feature>
<sequence length="730" mass="79976">PYIAPEDIDDSFSYDTKVDNPLSGFRFEPAGEASLPLRRGNVNSLGRLADVGPQEVPTISPEFVKKGQARLSGLQEAHFTPTHVSEPPVHLVVEPEPEEAPEERVDNPLRRNTAEFPRRPQPSPSPDLGVAATPVLSPSNPSFAPAEQARDPLPSAINDQPVERLAEPTFLTQEDRPEPIIEEVSFPKPEDFAPDLSLEKEPEPVVAPSPVPSPAPSPVNAQSAPANGDDEESLFEPETPWPPYSLPPESLLKEYGNDPEREAELENECEQRTEIINQTFLDLGAGAKVVGHKIGPSVTRFDVATDRDVSVSSLSKYMNDVALRLGGVSVRFSEIVPGKITSGLEVINSTSRIVSFKEVNERLPKKDKGIIVPFGEDIDGKVLGADLTSFPHMLVAGTTGSGKSVFISSMIMAILMRYRPEQVRFVLIDPKTVSFSKIADIPHLLCPILKEPSQARNALKKLCDLMDRRYKVFEKAMVNDIDEFNRDYCEYAHVAKMPYIVVIIDEYADLNEQCKDVSSYVLRLAQKARACGIHLIVATQRPDVKVITGTIKANLPVHVALMVANTIDSQTILGCAGAEELAPHGDMLVDCPQVLRKQLARCQGCMVDPGEMRAVAGWVKQQQAQHFDPEFLNLDDDEAVEEEAAAQAMPSAADLKAASDEEKYQMIKTAIMAREYCSISQIQRDFSVGFTRGGKIMRRLQQEGIVAADGANPNSTKGNKVLVHSVEGEG</sequence>
<feature type="non-terminal residue" evidence="8">
    <location>
        <position position="1"/>
    </location>
</feature>
<dbReference type="InterPro" id="IPR041027">
    <property type="entry name" value="FtsK_alpha"/>
</dbReference>
<dbReference type="AlphaFoldDB" id="A0A9D9DIH2"/>
<evidence type="ECO:0000313" key="9">
    <source>
        <dbReference type="Proteomes" id="UP000823634"/>
    </source>
</evidence>
<dbReference type="SMART" id="SM00843">
    <property type="entry name" value="Ftsk_gamma"/>
    <property type="match status" value="1"/>
</dbReference>
<evidence type="ECO:0000256" key="4">
    <source>
        <dbReference type="ARBA" id="ARBA00023125"/>
    </source>
</evidence>
<name>A0A9D9DIH2_9FIRM</name>
<dbReference type="Gene3D" id="1.10.10.10">
    <property type="entry name" value="Winged helix-like DNA-binding domain superfamily/Winged helix DNA-binding domain"/>
    <property type="match status" value="1"/>
</dbReference>
<dbReference type="SUPFAM" id="SSF52540">
    <property type="entry name" value="P-loop containing nucleoside triphosphate hydrolases"/>
    <property type="match status" value="1"/>
</dbReference>
<organism evidence="8 9">
    <name type="scientific">Candidatus Alloenteromonas pullistercoris</name>
    <dbReference type="NCBI Taxonomy" id="2840785"/>
    <lineage>
        <taxon>Bacteria</taxon>
        <taxon>Bacillati</taxon>
        <taxon>Bacillota</taxon>
        <taxon>Bacillota incertae sedis</taxon>
        <taxon>Candidatus Alloenteromonas</taxon>
    </lineage>
</organism>
<feature type="binding site" evidence="5">
    <location>
        <begin position="397"/>
        <end position="404"/>
    </location>
    <ligand>
        <name>ATP</name>
        <dbReference type="ChEBI" id="CHEBI:30616"/>
    </ligand>
</feature>
<dbReference type="InterPro" id="IPR018541">
    <property type="entry name" value="Ftsk_gamma"/>
</dbReference>
<dbReference type="Pfam" id="PF09397">
    <property type="entry name" value="FtsK_gamma"/>
    <property type="match status" value="1"/>
</dbReference>
<gene>
    <name evidence="8" type="ORF">IAC61_05800</name>
</gene>